<dbReference type="Proteomes" id="UP000004959">
    <property type="component" value="Chromosome"/>
</dbReference>
<dbReference type="Pfam" id="PF03596">
    <property type="entry name" value="Cad"/>
    <property type="match status" value="1"/>
</dbReference>
<evidence type="ECO:0000256" key="1">
    <source>
        <dbReference type="SAM" id="Phobius"/>
    </source>
</evidence>
<protein>
    <submittedName>
        <fullName evidence="2">Cadmium resistance protein</fullName>
    </submittedName>
</protein>
<comment type="caution">
    <text evidence="2">The sequence shown here is derived from an EMBL/GenBank/DDBJ whole genome shotgun (WGS) entry which is preliminary data.</text>
</comment>
<organism evidence="2 3">
    <name type="scientific">Oenococcus kitaharae DSM 17330</name>
    <dbReference type="NCBI Taxonomy" id="1045004"/>
    <lineage>
        <taxon>Bacteria</taxon>
        <taxon>Bacillati</taxon>
        <taxon>Bacillota</taxon>
        <taxon>Bacilli</taxon>
        <taxon>Lactobacillales</taxon>
        <taxon>Lactobacillaceae</taxon>
        <taxon>Oenococcus</taxon>
    </lineage>
</organism>
<keyword evidence="1" id="KW-0472">Membrane</keyword>
<feature type="transmembrane region" description="Helical" evidence="1">
    <location>
        <begin position="133"/>
        <end position="153"/>
    </location>
</feature>
<feature type="transmembrane region" description="Helical" evidence="1">
    <location>
        <begin position="67"/>
        <end position="86"/>
    </location>
</feature>
<proteinExistence type="predicted"/>
<dbReference type="AlphaFoldDB" id="G9WHF3"/>
<feature type="transmembrane region" description="Helical" evidence="1">
    <location>
        <begin position="6"/>
        <end position="27"/>
    </location>
</feature>
<dbReference type="EMBL" id="AFVZ01000001">
    <property type="protein sequence ID" value="EHN58292.1"/>
    <property type="molecule type" value="Genomic_DNA"/>
</dbReference>
<gene>
    <name evidence="2" type="ORF">OKIT_0165</name>
</gene>
<sequence>MLTVLSGALLSYFGTTSDYFIVLLAIFGKHQKSRCHRRIFFGELIGNGILIVMSLLLAYLLKFIPESWILGLLGLFPITVGLKTFFSKEDETAKAKASDAHLIRDVVLMTLTTCSADNLAIYIPFFASVDFSYLPVILIVFLLILSAVSFTALKITKFPLIRGFLNSYADLFQLIVYVLLGASIMWESGTIQHFLLML</sequence>
<evidence type="ECO:0000313" key="2">
    <source>
        <dbReference type="EMBL" id="EHN58292.1"/>
    </source>
</evidence>
<feature type="transmembrane region" description="Helical" evidence="1">
    <location>
        <begin position="174"/>
        <end position="195"/>
    </location>
</feature>
<dbReference type="RefSeq" id="WP_007744457.1">
    <property type="nucleotide sequence ID" value="NZ_CM001398.1"/>
</dbReference>
<dbReference type="eggNOG" id="COG4300">
    <property type="taxonomic scope" value="Bacteria"/>
</dbReference>
<feature type="transmembrane region" description="Helical" evidence="1">
    <location>
        <begin position="106"/>
        <end position="127"/>
    </location>
</feature>
<name>G9WHF3_9LACO</name>
<keyword evidence="1" id="KW-0812">Transmembrane</keyword>
<dbReference type="InterPro" id="IPR004676">
    <property type="entry name" value="Cd-R_transporter"/>
</dbReference>
<keyword evidence="1" id="KW-1133">Transmembrane helix</keyword>
<accession>G9WHF3</accession>
<dbReference type="PATRIC" id="fig|1045004.4.peg.168"/>
<reference evidence="2 3" key="1">
    <citation type="journal article" date="2012" name="PLoS ONE">
        <title>Functional divergence in the genus oenococcus as predicted by genome sequencing of the newly-described species, Oenococcus kitaharae.</title>
        <authorList>
            <person name="Borneman A.R."/>
            <person name="McCarthy J.M."/>
            <person name="Chambers P.J."/>
            <person name="Bartowsky E.J."/>
        </authorList>
    </citation>
    <scope>NUCLEOTIDE SEQUENCE [LARGE SCALE GENOMIC DNA]</scope>
    <source>
        <strain evidence="3">DSM17330</strain>
    </source>
</reference>
<keyword evidence="3" id="KW-1185">Reference proteome</keyword>
<feature type="transmembrane region" description="Helical" evidence="1">
    <location>
        <begin position="39"/>
        <end position="61"/>
    </location>
</feature>
<dbReference type="OrthoDB" id="7995400at2"/>
<evidence type="ECO:0000313" key="3">
    <source>
        <dbReference type="Proteomes" id="UP000004959"/>
    </source>
</evidence>
<dbReference type="HOGENOM" id="CLU_071117_1_1_9"/>